<keyword evidence="3" id="KW-0238">DNA-binding</keyword>
<dbReference type="InterPro" id="IPR001878">
    <property type="entry name" value="Znf_CCHC"/>
</dbReference>
<dbReference type="InterPro" id="IPR021109">
    <property type="entry name" value="Peptidase_aspartic_dom_sf"/>
</dbReference>
<keyword evidence="8" id="KW-0548">Nucleotidyltransferase</keyword>
<evidence type="ECO:0000259" key="6">
    <source>
        <dbReference type="PROSITE" id="PS50158"/>
    </source>
</evidence>
<dbReference type="InterPro" id="IPR005162">
    <property type="entry name" value="Retrotrans_gag_dom"/>
</dbReference>
<dbReference type="Pfam" id="PF17919">
    <property type="entry name" value="RT_RNaseH_2"/>
    <property type="match status" value="1"/>
</dbReference>
<dbReference type="Pfam" id="PF03732">
    <property type="entry name" value="Retrotrans_gag"/>
    <property type="match status" value="1"/>
</dbReference>
<feature type="compositionally biased region" description="Low complexity" evidence="5">
    <location>
        <begin position="185"/>
        <end position="212"/>
    </location>
</feature>
<comment type="caution">
    <text evidence="8">The sequence shown here is derived from an EMBL/GenBank/DDBJ whole genome shotgun (WGS) entry which is preliminary data.</text>
</comment>
<dbReference type="InterPro" id="IPR043128">
    <property type="entry name" value="Rev_trsase/Diguanyl_cyclase"/>
</dbReference>
<evidence type="ECO:0000313" key="9">
    <source>
        <dbReference type="Proteomes" id="UP001151760"/>
    </source>
</evidence>
<dbReference type="Gene3D" id="2.40.70.10">
    <property type="entry name" value="Acid Proteases"/>
    <property type="match status" value="1"/>
</dbReference>
<keyword evidence="4" id="KW-0863">Zinc-finger</keyword>
<dbReference type="PANTHER" id="PTHR24559:SF427">
    <property type="entry name" value="RNA-DIRECTED DNA POLYMERASE"/>
    <property type="match status" value="1"/>
</dbReference>
<dbReference type="GO" id="GO:0003964">
    <property type="term" value="F:RNA-directed DNA polymerase activity"/>
    <property type="evidence" value="ECO:0007669"/>
    <property type="project" value="UniProtKB-KW"/>
</dbReference>
<reference evidence="8" key="2">
    <citation type="submission" date="2022-01" db="EMBL/GenBank/DDBJ databases">
        <authorList>
            <person name="Yamashiro T."/>
            <person name="Shiraishi A."/>
            <person name="Satake H."/>
            <person name="Nakayama K."/>
        </authorList>
    </citation>
    <scope>NUCLEOTIDE SEQUENCE</scope>
</reference>
<protein>
    <submittedName>
        <fullName evidence="8">Reverse transcriptase domain-containing protein</fullName>
    </submittedName>
</protein>
<keyword evidence="8" id="KW-0808">Transferase</keyword>
<evidence type="ECO:0000256" key="3">
    <source>
        <dbReference type="ARBA" id="ARBA00023125"/>
    </source>
</evidence>
<dbReference type="PROSITE" id="PS50878">
    <property type="entry name" value="RT_POL"/>
    <property type="match status" value="1"/>
</dbReference>
<dbReference type="InterPro" id="IPR000477">
    <property type="entry name" value="RT_dom"/>
</dbReference>
<dbReference type="Proteomes" id="UP001151760">
    <property type="component" value="Unassembled WGS sequence"/>
</dbReference>
<dbReference type="Pfam" id="PF00098">
    <property type="entry name" value="zf-CCHC"/>
    <property type="match status" value="2"/>
</dbReference>
<evidence type="ECO:0000256" key="1">
    <source>
        <dbReference type="ARBA" id="ARBA00022670"/>
    </source>
</evidence>
<dbReference type="Pfam" id="PF00078">
    <property type="entry name" value="RVT_1"/>
    <property type="match status" value="1"/>
</dbReference>
<evidence type="ECO:0000256" key="5">
    <source>
        <dbReference type="SAM" id="MobiDB-lite"/>
    </source>
</evidence>
<dbReference type="InterPro" id="IPR041577">
    <property type="entry name" value="RT_RNaseH_2"/>
</dbReference>
<dbReference type="InterPro" id="IPR053134">
    <property type="entry name" value="RNA-dir_DNA_polymerase"/>
</dbReference>
<dbReference type="Gene3D" id="3.10.10.10">
    <property type="entry name" value="HIV Type 1 Reverse Transcriptase, subunit A, domain 1"/>
    <property type="match status" value="1"/>
</dbReference>
<evidence type="ECO:0000313" key="8">
    <source>
        <dbReference type="EMBL" id="GJT28510.1"/>
    </source>
</evidence>
<feature type="domain" description="Reverse transcriptase" evidence="7">
    <location>
        <begin position="444"/>
        <end position="623"/>
    </location>
</feature>
<dbReference type="EMBL" id="BQNB010014466">
    <property type="protein sequence ID" value="GJT28510.1"/>
    <property type="molecule type" value="Genomic_DNA"/>
</dbReference>
<keyword evidence="1" id="KW-0645">Protease</keyword>
<gene>
    <name evidence="8" type="ORF">Tco_0908785</name>
</gene>
<dbReference type="Pfam" id="PF08284">
    <property type="entry name" value="RVP_2"/>
    <property type="match status" value="1"/>
</dbReference>
<dbReference type="Gene3D" id="3.30.70.270">
    <property type="match status" value="2"/>
</dbReference>
<dbReference type="SUPFAM" id="SSF57756">
    <property type="entry name" value="Retrovirus zinc finger-like domains"/>
    <property type="match status" value="1"/>
</dbReference>
<keyword evidence="2" id="KW-0378">Hydrolase</keyword>
<dbReference type="PROSITE" id="PS50158">
    <property type="entry name" value="ZF_CCHC"/>
    <property type="match status" value="2"/>
</dbReference>
<dbReference type="PANTHER" id="PTHR24559">
    <property type="entry name" value="TRANSPOSON TY3-I GAG-POL POLYPROTEIN"/>
    <property type="match status" value="1"/>
</dbReference>
<feature type="domain" description="CCHC-type" evidence="6">
    <location>
        <begin position="281"/>
        <end position="296"/>
    </location>
</feature>
<name>A0ABQ5CP86_9ASTR</name>
<sequence length="742" mass="84657">MKCNPTSFHGNEGAVELSRWFEKTESVFSISECAERNKVKFAAATLQGRALTWWNSQVATLGLEVVNAKSWNDMKIMMREEFCPPEEIQRMEVELWNLRVKDSNISAYTQRFNELVLLCPEMVPSEKKKVEAYLRGLPENIKGETTSSRPVVLNEAVRMAHTLMEQKLQAKAERIAESNKRKWENNNNNNNNNNNQRNYRNNNRHNQNNNQRHGNARALTTTQNAGANQTGVASKCNRCGICHFDQCPPKCNNCGKMGHKEKDCRSRNVASGTNARSAVVCYKCGERGHKSNACPKRADRQGGNVRADKSFVDVRLSHLLDIKPAKLNTSYEVELADGKVVCTNTVLKGCTLKLLDHLFDIDLMPIELGMFDVIIGMDWLVERDAVIVCGKKEVFPDELPGLPPPRQVEFRIELVPGAVPVARAPYHLASSELKELSDQLKELLEKGFIHPSSSPWGAPVLFVKKKDGSFCMCIDYRELNKLTVKNRYPLPRIDDLFDQLQGSSVYSKIYLRSSYHQLRIREEDIPITAFRTRYGHYEFQVMPFGLTNAPAVFMNLMNQVCKPYLDKFMIVFIDDILIYSKNKEEHEKHLKTILELLKKEQLYAKFSKCDFWLESIQFLGHVINNKGVHVDPAKVEAIRNWSAPTTLTKVRQFLGLAGYYRRFIEGFSLISKPLTKLTQKNKKYEWGMKEDEAFQTLKQKLCSAPILALPEGTENFVVYCDASHKGYGAVLMQKEKVIAYAS</sequence>
<organism evidence="8 9">
    <name type="scientific">Tanacetum coccineum</name>
    <dbReference type="NCBI Taxonomy" id="301880"/>
    <lineage>
        <taxon>Eukaryota</taxon>
        <taxon>Viridiplantae</taxon>
        <taxon>Streptophyta</taxon>
        <taxon>Embryophyta</taxon>
        <taxon>Tracheophyta</taxon>
        <taxon>Spermatophyta</taxon>
        <taxon>Magnoliopsida</taxon>
        <taxon>eudicotyledons</taxon>
        <taxon>Gunneridae</taxon>
        <taxon>Pentapetalae</taxon>
        <taxon>asterids</taxon>
        <taxon>campanulids</taxon>
        <taxon>Asterales</taxon>
        <taxon>Asteraceae</taxon>
        <taxon>Asteroideae</taxon>
        <taxon>Anthemideae</taxon>
        <taxon>Anthemidinae</taxon>
        <taxon>Tanacetum</taxon>
    </lineage>
</organism>
<keyword evidence="8" id="KW-0695">RNA-directed DNA polymerase</keyword>
<keyword evidence="4" id="KW-0862">Zinc</keyword>
<evidence type="ECO:0000256" key="2">
    <source>
        <dbReference type="ARBA" id="ARBA00022750"/>
    </source>
</evidence>
<feature type="domain" description="CCHC-type" evidence="6">
    <location>
        <begin position="250"/>
        <end position="266"/>
    </location>
</feature>
<evidence type="ECO:0000256" key="4">
    <source>
        <dbReference type="PROSITE-ProRule" id="PRU00047"/>
    </source>
</evidence>
<dbReference type="InterPro" id="IPR036875">
    <property type="entry name" value="Znf_CCHC_sf"/>
</dbReference>
<feature type="region of interest" description="Disordered" evidence="5">
    <location>
        <begin position="172"/>
        <end position="212"/>
    </location>
</feature>
<keyword evidence="2" id="KW-0064">Aspartyl protease</keyword>
<reference evidence="8" key="1">
    <citation type="journal article" date="2022" name="Int. J. Mol. Sci.">
        <title>Draft Genome of Tanacetum Coccineum: Genomic Comparison of Closely Related Tanacetum-Family Plants.</title>
        <authorList>
            <person name="Yamashiro T."/>
            <person name="Shiraishi A."/>
            <person name="Nakayama K."/>
            <person name="Satake H."/>
        </authorList>
    </citation>
    <scope>NUCLEOTIDE SEQUENCE</scope>
</reference>
<keyword evidence="4" id="KW-0479">Metal-binding</keyword>
<dbReference type="InterPro" id="IPR043502">
    <property type="entry name" value="DNA/RNA_pol_sf"/>
</dbReference>
<proteinExistence type="predicted"/>
<keyword evidence="9" id="KW-1185">Reference proteome</keyword>
<evidence type="ECO:0000259" key="7">
    <source>
        <dbReference type="PROSITE" id="PS50878"/>
    </source>
</evidence>
<dbReference type="Gene3D" id="4.10.60.10">
    <property type="entry name" value="Zinc finger, CCHC-type"/>
    <property type="match status" value="1"/>
</dbReference>
<accession>A0ABQ5CP86</accession>
<dbReference type="CDD" id="cd00303">
    <property type="entry name" value="retropepsin_like"/>
    <property type="match status" value="1"/>
</dbReference>
<dbReference type="SMART" id="SM00343">
    <property type="entry name" value="ZnF_C2HC"/>
    <property type="match status" value="2"/>
</dbReference>
<feature type="compositionally biased region" description="Basic and acidic residues" evidence="5">
    <location>
        <begin position="172"/>
        <end position="184"/>
    </location>
</feature>
<dbReference type="SUPFAM" id="SSF56672">
    <property type="entry name" value="DNA/RNA polymerases"/>
    <property type="match status" value="1"/>
</dbReference>
<dbReference type="CDD" id="cd01647">
    <property type="entry name" value="RT_LTR"/>
    <property type="match status" value="1"/>
</dbReference>